<evidence type="ECO:0000313" key="1">
    <source>
        <dbReference type="EMBL" id="KMS58665.1"/>
    </source>
</evidence>
<organism evidence="1 2">
    <name type="scientific">Sphingobium cupriresistens LL01</name>
    <dbReference type="NCBI Taxonomy" id="1420583"/>
    <lineage>
        <taxon>Bacteria</taxon>
        <taxon>Pseudomonadati</taxon>
        <taxon>Pseudomonadota</taxon>
        <taxon>Alphaproteobacteria</taxon>
        <taxon>Sphingomonadales</taxon>
        <taxon>Sphingomonadaceae</taxon>
        <taxon>Sphingobium</taxon>
    </lineage>
</organism>
<protein>
    <submittedName>
        <fullName evidence="1">Uncharacterized protein</fullName>
    </submittedName>
</protein>
<accession>A0A0J8AWW8</accession>
<dbReference type="Proteomes" id="UP000052232">
    <property type="component" value="Unassembled WGS sequence"/>
</dbReference>
<dbReference type="PATRIC" id="fig|1420583.3.peg.288"/>
<name>A0A0J8AWW8_9SPHN</name>
<sequence>MNLSGKIGFHRLERGYAARRLNGAEMKLSVFSHLCRKV</sequence>
<evidence type="ECO:0000313" key="2">
    <source>
        <dbReference type="Proteomes" id="UP000052232"/>
    </source>
</evidence>
<keyword evidence="2" id="KW-1185">Reference proteome</keyword>
<reference evidence="1 2" key="1">
    <citation type="journal article" date="2015" name="G3 (Bethesda)">
        <title>Insights into Ongoing Evolution of the Hexachlorocyclohexane Catabolic Pathway from Comparative Genomics of Ten Sphingomonadaceae Strains.</title>
        <authorList>
            <person name="Pearce S.L."/>
            <person name="Oakeshott J.G."/>
            <person name="Pandey G."/>
        </authorList>
    </citation>
    <scope>NUCLEOTIDE SEQUENCE [LARGE SCALE GENOMIC DNA]</scope>
    <source>
        <strain evidence="1 2">LL01</strain>
    </source>
</reference>
<dbReference type="EMBL" id="JACT01000001">
    <property type="protein sequence ID" value="KMS58665.1"/>
    <property type="molecule type" value="Genomic_DNA"/>
</dbReference>
<proteinExistence type="predicted"/>
<comment type="caution">
    <text evidence="1">The sequence shown here is derived from an EMBL/GenBank/DDBJ whole genome shotgun (WGS) entry which is preliminary data.</text>
</comment>
<gene>
    <name evidence="1" type="ORF">V473_01475</name>
</gene>
<dbReference type="AlphaFoldDB" id="A0A0J8AWW8"/>